<dbReference type="SUPFAM" id="SSF55961">
    <property type="entry name" value="Bet v1-like"/>
    <property type="match status" value="1"/>
</dbReference>
<dbReference type="eggNOG" id="ENOG502S64G">
    <property type="taxonomic scope" value="Eukaryota"/>
</dbReference>
<reference evidence="1 2" key="2">
    <citation type="journal article" date="2013" name="PLoS Genet.">
        <title>Comparative genome structure, secondary metabolite, and effector coding capacity across Cochliobolus pathogens.</title>
        <authorList>
            <person name="Condon B.J."/>
            <person name="Leng Y."/>
            <person name="Wu D."/>
            <person name="Bushley K.E."/>
            <person name="Ohm R.A."/>
            <person name="Otillar R."/>
            <person name="Martin J."/>
            <person name="Schackwitz W."/>
            <person name="Grimwood J."/>
            <person name="MohdZainudin N."/>
            <person name="Xue C."/>
            <person name="Wang R."/>
            <person name="Manning V.A."/>
            <person name="Dhillon B."/>
            <person name="Tu Z.J."/>
            <person name="Steffenson B.J."/>
            <person name="Salamov A."/>
            <person name="Sun H."/>
            <person name="Lowry S."/>
            <person name="LaButti K."/>
            <person name="Han J."/>
            <person name="Copeland A."/>
            <person name="Lindquist E."/>
            <person name="Barry K."/>
            <person name="Schmutz J."/>
            <person name="Baker S.E."/>
            <person name="Ciuffetti L.M."/>
            <person name="Grigoriev I.V."/>
            <person name="Zhong S."/>
            <person name="Turgeon B.G."/>
        </authorList>
    </citation>
    <scope>NUCLEOTIDE SEQUENCE [LARGE SCALE GENOMIC DNA]</scope>
    <source>
        <strain evidence="2">28A</strain>
    </source>
</reference>
<dbReference type="OrthoDB" id="509124at2759"/>
<dbReference type="Gene3D" id="3.30.530.20">
    <property type="match status" value="1"/>
</dbReference>
<proteinExistence type="predicted"/>
<protein>
    <submittedName>
        <fullName evidence="1">Uncharacterized protein</fullName>
    </submittedName>
</protein>
<dbReference type="CDD" id="cd07822">
    <property type="entry name" value="SRPBCC_4"/>
    <property type="match status" value="1"/>
</dbReference>
<dbReference type="STRING" id="671987.R0JZZ1"/>
<dbReference type="EMBL" id="KB908844">
    <property type="protein sequence ID" value="EOA83014.1"/>
    <property type="molecule type" value="Genomic_DNA"/>
</dbReference>
<dbReference type="HOGENOM" id="CLU_069867_3_1_1"/>
<reference evidence="1 2" key="1">
    <citation type="journal article" date="2012" name="PLoS Pathog.">
        <title>Diverse lifestyles and strategies of plant pathogenesis encoded in the genomes of eighteen Dothideomycetes fungi.</title>
        <authorList>
            <person name="Ohm R.A."/>
            <person name="Feau N."/>
            <person name="Henrissat B."/>
            <person name="Schoch C.L."/>
            <person name="Horwitz B.A."/>
            <person name="Barry K.W."/>
            <person name="Condon B.J."/>
            <person name="Copeland A.C."/>
            <person name="Dhillon B."/>
            <person name="Glaser F."/>
            <person name="Hesse C.N."/>
            <person name="Kosti I."/>
            <person name="LaButti K."/>
            <person name="Lindquist E.A."/>
            <person name="Lucas S."/>
            <person name="Salamov A.A."/>
            <person name="Bradshaw R.E."/>
            <person name="Ciuffetti L."/>
            <person name="Hamelin R.C."/>
            <person name="Kema G.H.J."/>
            <person name="Lawrence C."/>
            <person name="Scott J.A."/>
            <person name="Spatafora J.W."/>
            <person name="Turgeon B.G."/>
            <person name="de Wit P.J.G.M."/>
            <person name="Zhong S."/>
            <person name="Goodwin S.B."/>
            <person name="Grigoriev I.V."/>
        </authorList>
    </citation>
    <scope>NUCLEOTIDE SEQUENCE [LARGE SCALE GENOMIC DNA]</scope>
    <source>
        <strain evidence="2">28A</strain>
    </source>
</reference>
<dbReference type="Pfam" id="PF10604">
    <property type="entry name" value="Polyketide_cyc2"/>
    <property type="match status" value="1"/>
</dbReference>
<evidence type="ECO:0000313" key="2">
    <source>
        <dbReference type="Proteomes" id="UP000016935"/>
    </source>
</evidence>
<sequence length="148" mass="16202">MTVSASIDIAASPADVRAKFLDFASLASYHSTFFGSITPLGPLEPGQKIRVHFARGGQTMDGVIKENTAKAFAWIGSIPYIFTGTHTFLFEPSTTVPGGCRFTQSEEFSGALGFLMGENLVARQMGFADKTRKGWEGYNEEFKGWCER</sequence>
<dbReference type="PANTHER" id="PTHR36166">
    <property type="entry name" value="CHROMOSOME 9, WHOLE GENOME SHOTGUN SEQUENCE"/>
    <property type="match status" value="1"/>
</dbReference>
<evidence type="ECO:0000313" key="1">
    <source>
        <dbReference type="EMBL" id="EOA83014.1"/>
    </source>
</evidence>
<accession>R0JZZ1</accession>
<organism evidence="1 2">
    <name type="scientific">Exserohilum turcicum (strain 28A)</name>
    <name type="common">Northern leaf blight fungus</name>
    <name type="synonym">Setosphaeria turcica</name>
    <dbReference type="NCBI Taxonomy" id="671987"/>
    <lineage>
        <taxon>Eukaryota</taxon>
        <taxon>Fungi</taxon>
        <taxon>Dikarya</taxon>
        <taxon>Ascomycota</taxon>
        <taxon>Pezizomycotina</taxon>
        <taxon>Dothideomycetes</taxon>
        <taxon>Pleosporomycetidae</taxon>
        <taxon>Pleosporales</taxon>
        <taxon>Pleosporineae</taxon>
        <taxon>Pleosporaceae</taxon>
        <taxon>Exserohilum</taxon>
    </lineage>
</organism>
<dbReference type="InterPro" id="IPR023393">
    <property type="entry name" value="START-like_dom_sf"/>
</dbReference>
<keyword evidence="2" id="KW-1185">Reference proteome</keyword>
<name>R0JZZ1_EXST2</name>
<gene>
    <name evidence="1" type="ORF">SETTUDRAFT_22986</name>
</gene>
<dbReference type="Proteomes" id="UP000016935">
    <property type="component" value="Unassembled WGS sequence"/>
</dbReference>
<dbReference type="RefSeq" id="XP_008029397.1">
    <property type="nucleotide sequence ID" value="XM_008031206.1"/>
</dbReference>
<dbReference type="GeneID" id="19402617"/>
<dbReference type="AlphaFoldDB" id="R0JZZ1"/>
<dbReference type="InterPro" id="IPR019587">
    <property type="entry name" value="Polyketide_cyclase/dehydratase"/>
</dbReference>
<dbReference type="PANTHER" id="PTHR36166:SF1">
    <property type="entry name" value="SRPBCC DOMAIN-CONTAINING PROTEIN"/>
    <property type="match status" value="1"/>
</dbReference>